<dbReference type="InterPro" id="IPR034660">
    <property type="entry name" value="DinB/YfiT-like"/>
</dbReference>
<feature type="domain" description="DinB-like" evidence="1">
    <location>
        <begin position="4"/>
        <end position="153"/>
    </location>
</feature>
<evidence type="ECO:0000313" key="3">
    <source>
        <dbReference type="Proteomes" id="UP000247416"/>
    </source>
</evidence>
<name>A0A318TRE4_9BACL</name>
<dbReference type="Gene3D" id="1.20.120.450">
    <property type="entry name" value="dinb family like domain"/>
    <property type="match status" value="1"/>
</dbReference>
<sequence length="162" mass="18576">MENLHKVRAEILESVSDLTDDQLNQVIEEGSWSIAQVLEHLYLMEENAVRLISHSLTLDEFEAPGTFPLHVVADRTKKINAPEFLMPANNFQTLDELKQKLATSRASLEKISQETSEEDLNQKTFAHRRFGVLTLNQWISLVGYHEQRHVGQIEDVKKALIK</sequence>
<accession>A0A318TRE4</accession>
<dbReference type="Pfam" id="PF12867">
    <property type="entry name" value="DinB_2"/>
    <property type="match status" value="1"/>
</dbReference>
<keyword evidence="3" id="KW-1185">Reference proteome</keyword>
<dbReference type="EMBL" id="QJTJ01000010">
    <property type="protein sequence ID" value="PYF06400.1"/>
    <property type="molecule type" value="Genomic_DNA"/>
</dbReference>
<dbReference type="Proteomes" id="UP000247416">
    <property type="component" value="Unassembled WGS sequence"/>
</dbReference>
<protein>
    <submittedName>
        <fullName evidence="2">Putative damage-inducible protein DinB</fullName>
    </submittedName>
</protein>
<evidence type="ECO:0000259" key="1">
    <source>
        <dbReference type="Pfam" id="PF12867"/>
    </source>
</evidence>
<proteinExistence type="predicted"/>
<evidence type="ECO:0000313" key="2">
    <source>
        <dbReference type="EMBL" id="PYF06400.1"/>
    </source>
</evidence>
<dbReference type="AlphaFoldDB" id="A0A318TRE4"/>
<comment type="caution">
    <text evidence="2">The sequence shown here is derived from an EMBL/GenBank/DDBJ whole genome shotgun (WGS) entry which is preliminary data.</text>
</comment>
<dbReference type="SUPFAM" id="SSF109854">
    <property type="entry name" value="DinB/YfiT-like putative metalloenzymes"/>
    <property type="match status" value="1"/>
</dbReference>
<dbReference type="InterPro" id="IPR024775">
    <property type="entry name" value="DinB-like"/>
</dbReference>
<reference evidence="2 3" key="1">
    <citation type="submission" date="2018-06" db="EMBL/GenBank/DDBJ databases">
        <title>Genomic Encyclopedia of Archaeal and Bacterial Type Strains, Phase II (KMG-II): from individual species to whole genera.</title>
        <authorList>
            <person name="Goeker M."/>
        </authorList>
    </citation>
    <scope>NUCLEOTIDE SEQUENCE [LARGE SCALE GENOMIC DNA]</scope>
    <source>
        <strain evidence="2 3">KACC 16626</strain>
    </source>
</reference>
<organism evidence="2 3">
    <name type="scientific">Ureibacillus chungkukjangi</name>
    <dbReference type="NCBI Taxonomy" id="1202712"/>
    <lineage>
        <taxon>Bacteria</taxon>
        <taxon>Bacillati</taxon>
        <taxon>Bacillota</taxon>
        <taxon>Bacilli</taxon>
        <taxon>Bacillales</taxon>
        <taxon>Caryophanaceae</taxon>
        <taxon>Ureibacillus</taxon>
    </lineage>
</organism>
<dbReference type="RefSeq" id="WP_181418019.1">
    <property type="nucleotide sequence ID" value="NZ_CP085009.1"/>
</dbReference>
<gene>
    <name evidence="2" type="ORF">BJ095_110103</name>
</gene>